<dbReference type="SUPFAM" id="SSF143800">
    <property type="entry name" value="L28p-like"/>
    <property type="match status" value="1"/>
</dbReference>
<accession>A0A1J1HAL1</accession>
<proteinExistence type="inferred from homology"/>
<keyword evidence="4" id="KW-1133">Transmembrane helix</keyword>
<dbReference type="GO" id="GO:0003735">
    <property type="term" value="F:structural constituent of ribosome"/>
    <property type="evidence" value="ECO:0007669"/>
    <property type="project" value="InterPro"/>
</dbReference>
<evidence type="ECO:0000256" key="2">
    <source>
        <dbReference type="ARBA" id="ARBA00022980"/>
    </source>
</evidence>
<dbReference type="InterPro" id="IPR037147">
    <property type="entry name" value="Ribosomal_bL28_sf"/>
</dbReference>
<dbReference type="EMBL" id="LN835305">
    <property type="protein sequence ID" value="CRH00639.1"/>
    <property type="molecule type" value="Genomic_DNA"/>
</dbReference>
<reference evidence="5 6" key="1">
    <citation type="submission" date="2015-04" db="EMBL/GenBank/DDBJ databases">
        <authorList>
            <consortium name="Pathogen Informatics"/>
        </authorList>
    </citation>
    <scope>NUCLEOTIDE SEQUENCE [LARGE SCALE GENOMIC DNA]</scope>
    <source>
        <strain evidence="5 6">SGS1</strain>
    </source>
</reference>
<protein>
    <submittedName>
        <fullName evidence="5">50S ribosomal protein L28, apicoplast, putative</fullName>
    </submittedName>
</protein>
<name>A0A1J1HAL1_PLARL</name>
<feature type="transmembrane region" description="Helical" evidence="4">
    <location>
        <begin position="12"/>
        <end position="32"/>
    </location>
</feature>
<evidence type="ECO:0000256" key="3">
    <source>
        <dbReference type="ARBA" id="ARBA00023274"/>
    </source>
</evidence>
<organism evidence="5 6">
    <name type="scientific">Plasmodium relictum</name>
    <dbReference type="NCBI Taxonomy" id="85471"/>
    <lineage>
        <taxon>Eukaryota</taxon>
        <taxon>Sar</taxon>
        <taxon>Alveolata</taxon>
        <taxon>Apicomplexa</taxon>
        <taxon>Aconoidasida</taxon>
        <taxon>Haemosporida</taxon>
        <taxon>Plasmodiidae</taxon>
        <taxon>Plasmodium</taxon>
        <taxon>Plasmodium (Haemamoeba)</taxon>
    </lineage>
</organism>
<dbReference type="InterPro" id="IPR026569">
    <property type="entry name" value="Ribosomal_bL28"/>
</dbReference>
<dbReference type="GO" id="GO:0005840">
    <property type="term" value="C:ribosome"/>
    <property type="evidence" value="ECO:0007669"/>
    <property type="project" value="UniProtKB-KW"/>
</dbReference>
<keyword evidence="4" id="KW-0812">Transmembrane</keyword>
<dbReference type="RefSeq" id="XP_028533642.1">
    <property type="nucleotide sequence ID" value="XM_028677232.1"/>
</dbReference>
<dbReference type="Gene3D" id="2.30.170.40">
    <property type="entry name" value="Ribosomal protein L28/L24"/>
    <property type="match status" value="1"/>
</dbReference>
<evidence type="ECO:0000256" key="4">
    <source>
        <dbReference type="SAM" id="Phobius"/>
    </source>
</evidence>
<evidence type="ECO:0000256" key="1">
    <source>
        <dbReference type="ARBA" id="ARBA00008760"/>
    </source>
</evidence>
<dbReference type="KEGG" id="prel:PRELSG_1029500"/>
<evidence type="ECO:0000313" key="6">
    <source>
        <dbReference type="Proteomes" id="UP000220158"/>
    </source>
</evidence>
<dbReference type="OrthoDB" id="361870at2759"/>
<dbReference type="GeneID" id="39736762"/>
<dbReference type="AlphaFoldDB" id="A0A1J1HAL1"/>
<dbReference type="PANTHER" id="PTHR13528">
    <property type="entry name" value="39S RIBOSOMAL PROTEIN L28, MITOCHONDRIAL"/>
    <property type="match status" value="1"/>
</dbReference>
<evidence type="ECO:0000313" key="5">
    <source>
        <dbReference type="EMBL" id="CRH00639.1"/>
    </source>
</evidence>
<keyword evidence="4" id="KW-0472">Membrane</keyword>
<keyword evidence="2 5" id="KW-0689">Ribosomal protein</keyword>
<gene>
    <name evidence="5" type="ORF">PRELSG_1029500</name>
</gene>
<keyword evidence="6" id="KW-1185">Reference proteome</keyword>
<dbReference type="Pfam" id="PF00830">
    <property type="entry name" value="Ribosomal_L28"/>
    <property type="match status" value="1"/>
</dbReference>
<dbReference type="OMA" id="VRFKNNN"/>
<keyword evidence="3" id="KW-0687">Ribonucleoprotein</keyword>
<sequence length="250" mass="30114">MRSKTINKIFNLTKNVYILYIIININSILLYGHSTINKYETKRINFQKNFYVKLYIRKQQIFKNNYFYKTSHASKFSLYTKKRHKEALEIKKYRMKGTSSIARHYGFKGKKRINKVTMLPLKEIKLPIRRCMILKKMDNWNARKISKSGIRTHRIQRLNLIKKRIFFEEENRFVKLKVSAKGLKTIKKYGLNYCCKKFNLDLSKKKFDAGYSLRKKKKKNDINENDKLNEKPNEIYEDADKIMKNLNLNN</sequence>
<comment type="similarity">
    <text evidence="1">Belongs to the bacterial ribosomal protein bL28 family.</text>
</comment>
<dbReference type="Proteomes" id="UP000220158">
    <property type="component" value="Chromosome 10"/>
</dbReference>
<dbReference type="InterPro" id="IPR034704">
    <property type="entry name" value="Ribosomal_bL28/bL31-like_sf"/>
</dbReference>
<dbReference type="PANTHER" id="PTHR13528:SF2">
    <property type="entry name" value="LARGE RIBOSOMAL SUBUNIT PROTEIN BL28M"/>
    <property type="match status" value="1"/>
</dbReference>
<dbReference type="GO" id="GO:1990904">
    <property type="term" value="C:ribonucleoprotein complex"/>
    <property type="evidence" value="ECO:0007669"/>
    <property type="project" value="UniProtKB-KW"/>
</dbReference>
<dbReference type="VEuPathDB" id="PlasmoDB:PRELSG_1029500"/>